<feature type="transmembrane region" description="Helical" evidence="2">
    <location>
        <begin position="117"/>
        <end position="140"/>
    </location>
</feature>
<dbReference type="CDD" id="cd06257">
    <property type="entry name" value="DnaJ"/>
    <property type="match status" value="1"/>
</dbReference>
<sequence length="639" mass="69503">MTGLTIRRFVLQNITAVAAHCPSTAVAAAAVAVMTGGGDGAHPSASASPPPSSMVARWVQRVLVGGHAGATTTHSSTHLELVTQAEMEWIRRRRREDAEESRVVLATRPSRSLLRGIGGGGLNVVLGVALAPLVALAVALERVRLGSGAAALLTGPCYGLLWGSIFCACAQYAAVQQVVLSVYYGVVAAPLRFCVNRRPRAGVEAAASASPPPRRRARAWLWNGLSCCFEVPRGVAGTRHPLLQLHDDAAVLRERAMRRVSRRDADKSKRNAKYSGAATGGAVADDDYYGLLGVPADATPRQIKEAYNQQVLHLHPDRNPRPDAALQFDRVTKAYRVLSNPQKRRKFDMGGTKGVEDTGAKKREAVRALFGGEEVHRLVGDVFLGSFSQRVIDGLDYTGEELAVVRQRLLEQCRDELLTQYLVHYESVDSAAAAGGLPNSSSSSSGSGGSRDPWKSGVLAARLRGLFSTGLAKEVLYTTGQEYRRVIAYYDMEVAVQGSDAATSTARPVSLPALAVARARSYLRETAPHRWHVQRQKLKYLVAVRRDSFKDSQAMVDLAWHTCVHELEATARTVALALLYDPQLPEVEVVRRRNALAALADTFIQYGQPYKGASKSTMDQLMNSMRDYQQQKQREKDAQ</sequence>
<accession>A0AAW0EKV2</accession>
<dbReference type="SUPFAM" id="SSF46565">
    <property type="entry name" value="Chaperone J-domain"/>
    <property type="match status" value="1"/>
</dbReference>
<dbReference type="SMART" id="SM00271">
    <property type="entry name" value="DnaJ"/>
    <property type="match status" value="1"/>
</dbReference>
<feature type="compositionally biased region" description="Low complexity" evidence="1">
    <location>
        <begin position="433"/>
        <end position="445"/>
    </location>
</feature>
<keyword evidence="5" id="KW-1185">Reference proteome</keyword>
<dbReference type="PROSITE" id="PS50076">
    <property type="entry name" value="DNAJ_2"/>
    <property type="match status" value="1"/>
</dbReference>
<dbReference type="InterPro" id="IPR001623">
    <property type="entry name" value="DnaJ_domain"/>
</dbReference>
<dbReference type="Proteomes" id="UP001430356">
    <property type="component" value="Unassembled WGS sequence"/>
</dbReference>
<gene>
    <name evidence="4" type="ORF">NESM_000354500</name>
</gene>
<evidence type="ECO:0000256" key="2">
    <source>
        <dbReference type="SAM" id="Phobius"/>
    </source>
</evidence>
<keyword evidence="2" id="KW-0812">Transmembrane</keyword>
<feature type="domain" description="J" evidence="3">
    <location>
        <begin position="287"/>
        <end position="351"/>
    </location>
</feature>
<name>A0AAW0EKV2_9TRYP</name>
<feature type="transmembrane region" description="Helical" evidence="2">
    <location>
        <begin position="160"/>
        <end position="191"/>
    </location>
</feature>
<dbReference type="PANTHER" id="PTHR44094:SF7">
    <property type="entry name" value="PROTEIN DNAJ, PUTATIVE-RELATED"/>
    <property type="match status" value="1"/>
</dbReference>
<dbReference type="FunFam" id="1.10.287.110:FF:000228">
    <property type="entry name" value="Chaperone protein DNAJ, putative"/>
    <property type="match status" value="1"/>
</dbReference>
<keyword evidence="2" id="KW-0472">Membrane</keyword>
<dbReference type="AlphaFoldDB" id="A0AAW0EKV2"/>
<protein>
    <submittedName>
        <fullName evidence="4">DnaJ domain/X-domain of DnaJ-containing</fullName>
    </submittedName>
</protein>
<reference evidence="4 5" key="1">
    <citation type="journal article" date="2021" name="MBio">
        <title>A New Model Trypanosomatid, Novymonas esmeraldas: Genomic Perception of Its 'Candidatus Pandoraea novymonadis' Endosymbiont.</title>
        <authorList>
            <person name="Zakharova A."/>
            <person name="Saura A."/>
            <person name="Butenko A."/>
            <person name="Podesvova L."/>
            <person name="Warmusova S."/>
            <person name="Kostygov A.Y."/>
            <person name="Nenarokova A."/>
            <person name="Lukes J."/>
            <person name="Opperdoes F.R."/>
            <person name="Yurchenko V."/>
        </authorList>
    </citation>
    <scope>NUCLEOTIDE SEQUENCE [LARGE SCALE GENOMIC DNA]</scope>
    <source>
        <strain evidence="4 5">E262AT.01</strain>
    </source>
</reference>
<dbReference type="Gene3D" id="1.10.287.110">
    <property type="entry name" value="DnaJ domain"/>
    <property type="match status" value="1"/>
</dbReference>
<keyword evidence="2" id="KW-1133">Transmembrane helix</keyword>
<evidence type="ECO:0000313" key="4">
    <source>
        <dbReference type="EMBL" id="KAK7194385.1"/>
    </source>
</evidence>
<feature type="region of interest" description="Disordered" evidence="1">
    <location>
        <begin position="433"/>
        <end position="453"/>
    </location>
</feature>
<dbReference type="InterPro" id="IPR036869">
    <property type="entry name" value="J_dom_sf"/>
</dbReference>
<comment type="caution">
    <text evidence="4">The sequence shown here is derived from an EMBL/GenBank/DDBJ whole genome shotgun (WGS) entry which is preliminary data.</text>
</comment>
<dbReference type="PRINTS" id="PR00625">
    <property type="entry name" value="JDOMAIN"/>
</dbReference>
<evidence type="ECO:0000259" key="3">
    <source>
        <dbReference type="PROSITE" id="PS50076"/>
    </source>
</evidence>
<proteinExistence type="predicted"/>
<evidence type="ECO:0000256" key="1">
    <source>
        <dbReference type="SAM" id="MobiDB-lite"/>
    </source>
</evidence>
<organism evidence="4 5">
    <name type="scientific">Novymonas esmeraldas</name>
    <dbReference type="NCBI Taxonomy" id="1808958"/>
    <lineage>
        <taxon>Eukaryota</taxon>
        <taxon>Discoba</taxon>
        <taxon>Euglenozoa</taxon>
        <taxon>Kinetoplastea</taxon>
        <taxon>Metakinetoplastina</taxon>
        <taxon>Trypanosomatida</taxon>
        <taxon>Trypanosomatidae</taxon>
        <taxon>Novymonas</taxon>
    </lineage>
</organism>
<dbReference type="Pfam" id="PF00226">
    <property type="entry name" value="DnaJ"/>
    <property type="match status" value="1"/>
</dbReference>
<dbReference type="PANTHER" id="PTHR44094">
    <property type="entry name" value="DNAJ HEAT SHOCK N-TERMINAL DOMAIN-CONTAINING PROTEIN"/>
    <property type="match status" value="1"/>
</dbReference>
<dbReference type="EMBL" id="JAECZO010000036">
    <property type="protein sequence ID" value="KAK7194385.1"/>
    <property type="molecule type" value="Genomic_DNA"/>
</dbReference>
<dbReference type="InterPro" id="IPR052423">
    <property type="entry name" value="EMIR"/>
</dbReference>
<evidence type="ECO:0000313" key="5">
    <source>
        <dbReference type="Proteomes" id="UP001430356"/>
    </source>
</evidence>